<evidence type="ECO:0000313" key="2">
    <source>
        <dbReference type="Proteomes" id="UP001333110"/>
    </source>
</evidence>
<dbReference type="Proteomes" id="UP001333110">
    <property type="component" value="Unassembled WGS sequence"/>
</dbReference>
<organism evidence="1 2">
    <name type="scientific">Mycteria americana</name>
    <name type="common">Wood stork</name>
    <dbReference type="NCBI Taxonomy" id="33587"/>
    <lineage>
        <taxon>Eukaryota</taxon>
        <taxon>Metazoa</taxon>
        <taxon>Chordata</taxon>
        <taxon>Craniata</taxon>
        <taxon>Vertebrata</taxon>
        <taxon>Euteleostomi</taxon>
        <taxon>Archelosauria</taxon>
        <taxon>Archosauria</taxon>
        <taxon>Dinosauria</taxon>
        <taxon>Saurischia</taxon>
        <taxon>Theropoda</taxon>
        <taxon>Coelurosauria</taxon>
        <taxon>Aves</taxon>
        <taxon>Neognathae</taxon>
        <taxon>Neoaves</taxon>
        <taxon>Aequornithes</taxon>
        <taxon>Ciconiiformes</taxon>
        <taxon>Ciconiidae</taxon>
        <taxon>Mycteria</taxon>
    </lineage>
</organism>
<proteinExistence type="predicted"/>
<evidence type="ECO:0000313" key="1">
    <source>
        <dbReference type="EMBL" id="KAK4831725.1"/>
    </source>
</evidence>
<protein>
    <submittedName>
        <fullName evidence="1">Uncharacterized protein</fullName>
    </submittedName>
</protein>
<comment type="caution">
    <text evidence="1">The sequence shown here is derived from an EMBL/GenBank/DDBJ whole genome shotgun (WGS) entry which is preliminary data.</text>
</comment>
<sequence>MTCKTFKYKHLNEENTALFNLKISAKGLTIENIFNKIFCKIDKNNENDWSGQAPSLPVKGIKYLPLLDDLFGKEE</sequence>
<accession>A0AAN7S8P4</accession>
<name>A0AAN7S8P4_MYCAM</name>
<gene>
    <name evidence="1" type="ORF">QYF61_018777</name>
</gene>
<reference evidence="1 2" key="1">
    <citation type="journal article" date="2023" name="J. Hered.">
        <title>Chromosome-level genome of the wood stork (Mycteria americana) provides insight into avian chromosome evolution.</title>
        <authorList>
            <person name="Flamio R. Jr."/>
            <person name="Ramstad K.M."/>
        </authorList>
    </citation>
    <scope>NUCLEOTIDE SEQUENCE [LARGE SCALE GENOMIC DNA]</scope>
    <source>
        <strain evidence="1">JAX WOST 10</strain>
    </source>
</reference>
<dbReference type="AlphaFoldDB" id="A0AAN7S8P4"/>
<keyword evidence="2" id="KW-1185">Reference proteome</keyword>
<dbReference type="EMBL" id="JAUNZN010000001">
    <property type="protein sequence ID" value="KAK4831725.1"/>
    <property type="molecule type" value="Genomic_DNA"/>
</dbReference>